<protein>
    <submittedName>
        <fullName evidence="1">SAM-dependent methyltransferase</fullName>
    </submittedName>
</protein>
<proteinExistence type="predicted"/>
<organism evidence="1 2">
    <name type="scientific">Microlunatus capsulatus</name>
    <dbReference type="NCBI Taxonomy" id="99117"/>
    <lineage>
        <taxon>Bacteria</taxon>
        <taxon>Bacillati</taxon>
        <taxon>Actinomycetota</taxon>
        <taxon>Actinomycetes</taxon>
        <taxon>Propionibacteriales</taxon>
        <taxon>Propionibacteriaceae</taxon>
        <taxon>Microlunatus</taxon>
    </lineage>
</organism>
<dbReference type="CDD" id="cd02440">
    <property type="entry name" value="AdoMet_MTases"/>
    <property type="match status" value="1"/>
</dbReference>
<keyword evidence="1" id="KW-0808">Transferase</keyword>
<dbReference type="RefSeq" id="WP_210052059.1">
    <property type="nucleotide sequence ID" value="NZ_BAAAMH010000008.1"/>
</dbReference>
<comment type="caution">
    <text evidence="1">The sequence shown here is derived from an EMBL/GenBank/DDBJ whole genome shotgun (WGS) entry which is preliminary data.</text>
</comment>
<reference evidence="1 2" key="1">
    <citation type="submission" date="2021-03" db="EMBL/GenBank/DDBJ databases">
        <title>Sequencing the genomes of 1000 actinobacteria strains.</title>
        <authorList>
            <person name="Klenk H.-P."/>
        </authorList>
    </citation>
    <scope>NUCLEOTIDE SEQUENCE [LARGE SCALE GENOMIC DNA]</scope>
    <source>
        <strain evidence="1 2">DSM 12936</strain>
    </source>
</reference>
<sequence>MTDRPALVQRVLGGAAVAVLDRLPVPLALARPLMLVENAVENVRGGWGRLRDDAEGARYRAVRAAVERHAPDSFVLDAGCSQGILQEGLAYRRYVGVDRYAPALRRARGAGDPGTTFVAADAARYVPDEAPDAVVLNEVLYYLPRPVRVVERYAALLAPGGVLVVCCYARTWPTRRLLRRLRRRLDLVASERVVAGPHAWEVAVLRPRPPIADGTRGSVAP</sequence>
<evidence type="ECO:0000313" key="1">
    <source>
        <dbReference type="EMBL" id="MBP2415221.1"/>
    </source>
</evidence>
<gene>
    <name evidence="1" type="ORF">JOF54_000143</name>
</gene>
<dbReference type="EMBL" id="JAGIOB010000001">
    <property type="protein sequence ID" value="MBP2415221.1"/>
    <property type="molecule type" value="Genomic_DNA"/>
</dbReference>
<keyword evidence="2" id="KW-1185">Reference proteome</keyword>
<dbReference type="GO" id="GO:0008168">
    <property type="term" value="F:methyltransferase activity"/>
    <property type="evidence" value="ECO:0007669"/>
    <property type="project" value="UniProtKB-KW"/>
</dbReference>
<accession>A0ABS4Z2K3</accession>
<dbReference type="InterPro" id="IPR029063">
    <property type="entry name" value="SAM-dependent_MTases_sf"/>
</dbReference>
<dbReference type="SUPFAM" id="SSF53335">
    <property type="entry name" value="S-adenosyl-L-methionine-dependent methyltransferases"/>
    <property type="match status" value="1"/>
</dbReference>
<name>A0ABS4Z2K3_9ACTN</name>
<keyword evidence="1" id="KW-0489">Methyltransferase</keyword>
<dbReference type="PANTHER" id="PTHR43861">
    <property type="entry name" value="TRANS-ACONITATE 2-METHYLTRANSFERASE-RELATED"/>
    <property type="match status" value="1"/>
</dbReference>
<dbReference type="Proteomes" id="UP000758168">
    <property type="component" value="Unassembled WGS sequence"/>
</dbReference>
<evidence type="ECO:0000313" key="2">
    <source>
        <dbReference type="Proteomes" id="UP000758168"/>
    </source>
</evidence>
<dbReference type="Gene3D" id="3.40.50.150">
    <property type="entry name" value="Vaccinia Virus protein VP39"/>
    <property type="match status" value="1"/>
</dbReference>
<dbReference type="GO" id="GO:0032259">
    <property type="term" value="P:methylation"/>
    <property type="evidence" value="ECO:0007669"/>
    <property type="project" value="UniProtKB-KW"/>
</dbReference>
<dbReference type="Pfam" id="PF13489">
    <property type="entry name" value="Methyltransf_23"/>
    <property type="match status" value="1"/>
</dbReference>